<protein>
    <submittedName>
        <fullName evidence="5">Histidine triad (HIT) family protein</fullName>
    </submittedName>
</protein>
<reference evidence="6" key="1">
    <citation type="submission" date="2016-10" db="EMBL/GenBank/DDBJ databases">
        <authorList>
            <person name="Varghese N."/>
            <person name="Submissions S."/>
        </authorList>
    </citation>
    <scope>NUCLEOTIDE SEQUENCE [LARGE SCALE GENOMIC DNA]</scope>
    <source>
        <strain evidence="6">Nm69</strain>
    </source>
</reference>
<feature type="domain" description="HIT" evidence="4">
    <location>
        <begin position="5"/>
        <end position="116"/>
    </location>
</feature>
<dbReference type="PRINTS" id="PR00332">
    <property type="entry name" value="HISTRIAD"/>
</dbReference>
<dbReference type="RefSeq" id="WP_090697370.1">
    <property type="nucleotide sequence ID" value="NZ_FOSP01000004.1"/>
</dbReference>
<dbReference type="PROSITE" id="PS51084">
    <property type="entry name" value="HIT_2"/>
    <property type="match status" value="1"/>
</dbReference>
<feature type="short sequence motif" description="Histidine triad motif" evidence="2 3">
    <location>
        <begin position="97"/>
        <end position="101"/>
    </location>
</feature>
<keyword evidence="6" id="KW-1185">Reference proteome</keyword>
<dbReference type="InterPro" id="IPR019808">
    <property type="entry name" value="Histidine_triad_CS"/>
</dbReference>
<dbReference type="PANTHER" id="PTHR23089">
    <property type="entry name" value="HISTIDINE TRIAD HIT PROTEIN"/>
    <property type="match status" value="1"/>
</dbReference>
<dbReference type="GO" id="GO:0003824">
    <property type="term" value="F:catalytic activity"/>
    <property type="evidence" value="ECO:0007669"/>
    <property type="project" value="InterPro"/>
</dbReference>
<dbReference type="EMBL" id="FOSP01000004">
    <property type="protein sequence ID" value="SFK34290.1"/>
    <property type="molecule type" value="Genomic_DNA"/>
</dbReference>
<dbReference type="CDD" id="cd01276">
    <property type="entry name" value="PKCI_related"/>
    <property type="match status" value="1"/>
</dbReference>
<dbReference type="AlphaFoldDB" id="A0A1I3YRA3"/>
<name>A0A1I3YRA3_9PROT</name>
<dbReference type="Proteomes" id="UP000199533">
    <property type="component" value="Unassembled WGS sequence"/>
</dbReference>
<dbReference type="InterPro" id="IPR001310">
    <property type="entry name" value="Histidine_triad_HIT"/>
</dbReference>
<evidence type="ECO:0000256" key="2">
    <source>
        <dbReference type="PIRSR" id="PIRSR601310-3"/>
    </source>
</evidence>
<dbReference type="SUPFAM" id="SSF54197">
    <property type="entry name" value="HIT-like"/>
    <property type="match status" value="1"/>
</dbReference>
<evidence type="ECO:0000256" key="1">
    <source>
        <dbReference type="PIRSR" id="PIRSR601310-1"/>
    </source>
</evidence>
<gene>
    <name evidence="5" type="ORF">SAMN05216302_1004113</name>
</gene>
<accession>A0A1I3YRA3</accession>
<dbReference type="Gene3D" id="3.30.428.10">
    <property type="entry name" value="HIT-like"/>
    <property type="match status" value="1"/>
</dbReference>
<dbReference type="STRING" id="52441.SAMN05216302_1004113"/>
<dbReference type="OrthoDB" id="9784774at2"/>
<dbReference type="InterPro" id="IPR011146">
    <property type="entry name" value="HIT-like"/>
</dbReference>
<dbReference type="InterPro" id="IPR036265">
    <property type="entry name" value="HIT-like_sf"/>
</dbReference>
<evidence type="ECO:0000313" key="6">
    <source>
        <dbReference type="Proteomes" id="UP000199533"/>
    </source>
</evidence>
<evidence type="ECO:0000259" key="4">
    <source>
        <dbReference type="PROSITE" id="PS51084"/>
    </source>
</evidence>
<organism evidence="5 6">
    <name type="scientific">Nitrosomonas aestuarii</name>
    <dbReference type="NCBI Taxonomy" id="52441"/>
    <lineage>
        <taxon>Bacteria</taxon>
        <taxon>Pseudomonadati</taxon>
        <taxon>Pseudomonadota</taxon>
        <taxon>Betaproteobacteria</taxon>
        <taxon>Nitrosomonadales</taxon>
        <taxon>Nitrosomonadaceae</taxon>
        <taxon>Nitrosomonas</taxon>
    </lineage>
</organism>
<dbReference type="Pfam" id="PF11969">
    <property type="entry name" value="DcpS_C"/>
    <property type="match status" value="1"/>
</dbReference>
<proteinExistence type="predicted"/>
<feature type="active site" description="Tele-AMP-histidine intermediate" evidence="1">
    <location>
        <position position="99"/>
    </location>
</feature>
<evidence type="ECO:0000313" key="5">
    <source>
        <dbReference type="EMBL" id="SFK34290.1"/>
    </source>
</evidence>
<sequence>MDNCIFCKILREEIPAQKIYEDDDLIAFNDINPAASVHFLIIPRTHIASLMECEKSDQQLLGKMLLLAPTLAKEQGCTDGFRTIINTGRVGGQEVFHLHIHIIGSKDRLPAMIHKG</sequence>
<dbReference type="PROSITE" id="PS00892">
    <property type="entry name" value="HIT_1"/>
    <property type="match status" value="1"/>
</dbReference>
<evidence type="ECO:0000256" key="3">
    <source>
        <dbReference type="PROSITE-ProRule" id="PRU00464"/>
    </source>
</evidence>